<feature type="compositionally biased region" description="Low complexity" evidence="1">
    <location>
        <begin position="892"/>
        <end position="903"/>
    </location>
</feature>
<gene>
    <name evidence="2" type="ORF">P7D34_10120</name>
</gene>
<dbReference type="RefSeq" id="WP_206918228.1">
    <property type="nucleotide sequence ID" value="NZ_JARPXS010000010.1"/>
</dbReference>
<dbReference type="EMBL" id="JARPYC010000010">
    <property type="protein sequence ID" value="MDT2667566.1"/>
    <property type="molecule type" value="Genomic_DNA"/>
</dbReference>
<proteinExistence type="predicted"/>
<protein>
    <submittedName>
        <fullName evidence="2">Toprim domain-containing protein</fullName>
    </submittedName>
</protein>
<dbReference type="AlphaFoldDB" id="A0AAJ2IXF0"/>
<comment type="caution">
    <text evidence="2">The sequence shown here is derived from an EMBL/GenBank/DDBJ whole genome shotgun (WGS) entry which is preliminary data.</text>
</comment>
<sequence>MSEDKHDARKQLEINAKKKDIMEVAQAFGMTVNKAGNSYQGEFQGHNTFTIYPGTNSFLWYGRGLNNKMSVVDLVSVLKFGATTKEEIDAAFPKSVVELNRVELAEYVPGKIPDKKIFRYYYEESPDMELAINYLEHERGISRKTIDYCIDLGVIAQAEWRTELDDGSYFYEPVVIFKNLDSKGNVIGGSAQGIESHPEIPGHTHKSGHLKRVLPNSGSNSGLKISIGTPKNVVPIEAPIDLLSYLDLNQDTIQDTILVAADGYKPDAYWRAMGEVMLASPLVSEEMKKDKEWALKHLTEHPEQLRKNYQALISNSDDLTGQFIFAFDNDERGQSFIEIFKKDNPDILEKIKIEVPNDAHDWNDQLKLNNQKSKDHNTPENTNPDNNIPFDEFGFIEPPPEFDNMDYIPENSTPEETYQIPQRDNQIEDYSQTKFVKIYVTENDNKGKPTQVAKIFELNKLTNISNLKTDITGRVSLDVVNVLTLAKNNEFLQEAKYSVDKQLKNNRFVLSYNISKDSIERPTKDEIQKLNNYKGKFEQQDKQNNKAVHEQNSYNNKKYVKDKTSTADKTSTLSDALASKNVQRVNTFLKQELESYRSLEKYKSYLNVLSNMPELDSKNIRLLVEQKPDVKMVKEFNTWSNDYKRKIIFKSKAIKMFVPSPQPSWDKNENMKLDEQGNPVISSVNEQLVSVFDISQTEDFVKGKQIDSDLVQEVSSSIPREKAIQYFQELSKLSTKSIHFTEKAMEVDDKSIHFENSWYSKQREVLYIKKHLSPEKALQTLVQELAYQKYFNSELSPELQKAEVLSMSYIMLRQIGLETDLQIPNVFSQMNAVEIENTLDGLQEKTNSFSKEFRSLRNPKKKNKMQEMSFKEKMELAKHKQQKQIKEKSSGKKVQGVPKVQVI</sequence>
<evidence type="ECO:0000313" key="2">
    <source>
        <dbReference type="EMBL" id="MDT2667566.1"/>
    </source>
</evidence>
<feature type="compositionally biased region" description="Basic and acidic residues" evidence="1">
    <location>
        <begin position="874"/>
        <end position="890"/>
    </location>
</feature>
<evidence type="ECO:0000313" key="3">
    <source>
        <dbReference type="Proteomes" id="UP001257962"/>
    </source>
</evidence>
<accession>A0AAJ2IXF0</accession>
<feature type="region of interest" description="Disordered" evidence="1">
    <location>
        <begin position="369"/>
        <end position="390"/>
    </location>
</feature>
<evidence type="ECO:0000256" key="1">
    <source>
        <dbReference type="SAM" id="MobiDB-lite"/>
    </source>
</evidence>
<dbReference type="Proteomes" id="UP001257962">
    <property type="component" value="Unassembled WGS sequence"/>
</dbReference>
<name>A0AAJ2IXF0_9LACT</name>
<dbReference type="Gene3D" id="3.40.1360.10">
    <property type="match status" value="1"/>
</dbReference>
<reference evidence="2" key="1">
    <citation type="submission" date="2023-03" db="EMBL/GenBank/DDBJ databases">
        <authorList>
            <person name="Shen W."/>
            <person name="Cai J."/>
        </authorList>
    </citation>
    <scope>NUCLEOTIDE SEQUENCE</scope>
    <source>
        <strain evidence="2">Y3</strain>
    </source>
</reference>
<feature type="region of interest" description="Disordered" evidence="1">
    <location>
        <begin position="874"/>
        <end position="903"/>
    </location>
</feature>
<organism evidence="2 3">
    <name type="scientific">Lactococcus petauri</name>
    <dbReference type="NCBI Taxonomy" id="1940789"/>
    <lineage>
        <taxon>Bacteria</taxon>
        <taxon>Bacillati</taxon>
        <taxon>Bacillota</taxon>
        <taxon>Bacilli</taxon>
        <taxon>Lactobacillales</taxon>
        <taxon>Streptococcaceae</taxon>
        <taxon>Lactococcus</taxon>
    </lineage>
</organism>